<dbReference type="EMBL" id="JAAIUW010000003">
    <property type="protein sequence ID" value="KAF7840101.1"/>
    <property type="molecule type" value="Genomic_DNA"/>
</dbReference>
<dbReference type="AlphaFoldDB" id="A0A835CER7"/>
<sequence>MAAKNHKLHIFFFPFIAQGHIIPTVDITKLFASMTSDDKVRLLMSSAVQLCVMLMNRFALCSSFWWCPVVSCSSGDGWWRRIIVLLSSSQNTFFVTHFLLHQGYIKLIVHIAKLFASLTTRTLQDYGRQVENRGEKLWDDCNNFYEFDGVYVDHYKLEHDDDPSAVVVATEYLLKKLDEPPTFAGVTSRQDGARCDLISRGSSVPPRVNPKSLTILKMGMDTTFFFSHRLSAKCSD</sequence>
<keyword evidence="1" id="KW-0808">Transferase</keyword>
<reference evidence="1" key="1">
    <citation type="submission" date="2020-09" db="EMBL/GenBank/DDBJ databases">
        <title>Genome-Enabled Discovery of Anthraquinone Biosynthesis in Senna tora.</title>
        <authorList>
            <person name="Kang S.-H."/>
            <person name="Pandey R.P."/>
            <person name="Lee C.-M."/>
            <person name="Sim J.-S."/>
            <person name="Jeong J.-T."/>
            <person name="Choi B.-S."/>
            <person name="Jung M."/>
            <person name="Ginzburg D."/>
            <person name="Zhao K."/>
            <person name="Won S.Y."/>
            <person name="Oh T.-J."/>
            <person name="Yu Y."/>
            <person name="Kim N.-H."/>
            <person name="Lee O.R."/>
            <person name="Lee T.-H."/>
            <person name="Bashyal P."/>
            <person name="Kim T.-S."/>
            <person name="Lee W.-H."/>
            <person name="Kawkins C."/>
            <person name="Kim C.-K."/>
            <person name="Kim J.S."/>
            <person name="Ahn B.O."/>
            <person name="Rhee S.Y."/>
            <person name="Sohng J.K."/>
        </authorList>
    </citation>
    <scope>NUCLEOTIDE SEQUENCE</scope>
    <source>
        <tissue evidence="1">Leaf</tissue>
    </source>
</reference>
<keyword evidence="2" id="KW-1185">Reference proteome</keyword>
<protein>
    <submittedName>
        <fullName evidence="1">Scopoletin glucosyltransferase-like</fullName>
    </submittedName>
</protein>
<dbReference type="Proteomes" id="UP000634136">
    <property type="component" value="Unassembled WGS sequence"/>
</dbReference>
<comment type="caution">
    <text evidence="1">The sequence shown here is derived from an EMBL/GenBank/DDBJ whole genome shotgun (WGS) entry which is preliminary data.</text>
</comment>
<gene>
    <name evidence="1" type="ORF">G2W53_008583</name>
</gene>
<evidence type="ECO:0000313" key="1">
    <source>
        <dbReference type="EMBL" id="KAF7840101.1"/>
    </source>
</evidence>
<dbReference type="OrthoDB" id="5835829at2759"/>
<dbReference type="GO" id="GO:0016740">
    <property type="term" value="F:transferase activity"/>
    <property type="evidence" value="ECO:0007669"/>
    <property type="project" value="UniProtKB-KW"/>
</dbReference>
<proteinExistence type="predicted"/>
<accession>A0A835CER7</accession>
<dbReference type="Gene3D" id="3.40.50.2000">
    <property type="entry name" value="Glycogen Phosphorylase B"/>
    <property type="match status" value="1"/>
</dbReference>
<evidence type="ECO:0000313" key="2">
    <source>
        <dbReference type="Proteomes" id="UP000634136"/>
    </source>
</evidence>
<organism evidence="1 2">
    <name type="scientific">Senna tora</name>
    <dbReference type="NCBI Taxonomy" id="362788"/>
    <lineage>
        <taxon>Eukaryota</taxon>
        <taxon>Viridiplantae</taxon>
        <taxon>Streptophyta</taxon>
        <taxon>Embryophyta</taxon>
        <taxon>Tracheophyta</taxon>
        <taxon>Spermatophyta</taxon>
        <taxon>Magnoliopsida</taxon>
        <taxon>eudicotyledons</taxon>
        <taxon>Gunneridae</taxon>
        <taxon>Pentapetalae</taxon>
        <taxon>rosids</taxon>
        <taxon>fabids</taxon>
        <taxon>Fabales</taxon>
        <taxon>Fabaceae</taxon>
        <taxon>Caesalpinioideae</taxon>
        <taxon>Cassia clade</taxon>
        <taxon>Senna</taxon>
    </lineage>
</organism>
<name>A0A835CER7_9FABA</name>
<dbReference type="SUPFAM" id="SSF53756">
    <property type="entry name" value="UDP-Glycosyltransferase/glycogen phosphorylase"/>
    <property type="match status" value="1"/>
</dbReference>